<dbReference type="Pfam" id="PF07969">
    <property type="entry name" value="Amidohydro_3"/>
    <property type="match status" value="1"/>
</dbReference>
<dbReference type="EMBL" id="JGZR01000016">
    <property type="protein sequence ID" value="KFI98862.1"/>
    <property type="molecule type" value="Genomic_DNA"/>
</dbReference>
<accession>A0A087DTL2</accession>
<proteinExistence type="predicted"/>
<dbReference type="EC" id="3.5.99.4" evidence="2"/>
<evidence type="ECO:0000313" key="3">
    <source>
        <dbReference type="Proteomes" id="UP000029055"/>
    </source>
</evidence>
<evidence type="ECO:0000259" key="1">
    <source>
        <dbReference type="Pfam" id="PF07969"/>
    </source>
</evidence>
<gene>
    <name evidence="2" type="ORF">BISU_2064</name>
</gene>
<dbReference type="RefSeq" id="WP_051246165.1">
    <property type="nucleotide sequence ID" value="NZ_CP062939.1"/>
</dbReference>
<dbReference type="eggNOG" id="COG0402">
    <property type="taxonomic scope" value="Bacteria"/>
</dbReference>
<dbReference type="InterPro" id="IPR013108">
    <property type="entry name" value="Amidohydro_3"/>
</dbReference>
<keyword evidence="2" id="KW-0378">Hydrolase</keyword>
<dbReference type="Proteomes" id="UP000029055">
    <property type="component" value="Unassembled WGS sequence"/>
</dbReference>
<reference evidence="2 3" key="1">
    <citation type="submission" date="2014-03" db="EMBL/GenBank/DDBJ databases">
        <title>Genomics of Bifidobacteria.</title>
        <authorList>
            <person name="Ventura M."/>
            <person name="Milani C."/>
            <person name="Lugli G.A."/>
        </authorList>
    </citation>
    <scope>NUCLEOTIDE SEQUENCE [LARGE SCALE GENOMIC DNA]</scope>
    <source>
        <strain evidence="2 3">LMG 11597</strain>
    </source>
</reference>
<dbReference type="InterPro" id="IPR032466">
    <property type="entry name" value="Metal_Hydrolase"/>
</dbReference>
<evidence type="ECO:0000313" key="2">
    <source>
        <dbReference type="EMBL" id="KFI98862.1"/>
    </source>
</evidence>
<feature type="domain" description="Amidohydrolase 3" evidence="1">
    <location>
        <begin position="42"/>
        <end position="375"/>
    </location>
</feature>
<dbReference type="InterPro" id="IPR052349">
    <property type="entry name" value="Metallo-hydrolase_Enzymes"/>
</dbReference>
<protein>
    <submittedName>
        <fullName evidence="2">Putative amidohydrolase family protein</fullName>
        <ecNumber evidence="2">3.5.99.4</ecNumber>
    </submittedName>
</protein>
<dbReference type="PANTHER" id="PTHR32027:SF9">
    <property type="entry name" value="BLL3847 PROTEIN"/>
    <property type="match status" value="1"/>
</dbReference>
<organism evidence="2 3">
    <name type="scientific">Bifidobacterium subtile</name>
    <dbReference type="NCBI Taxonomy" id="77635"/>
    <lineage>
        <taxon>Bacteria</taxon>
        <taxon>Bacillati</taxon>
        <taxon>Actinomycetota</taxon>
        <taxon>Actinomycetes</taxon>
        <taxon>Bifidobacteriales</taxon>
        <taxon>Bifidobacteriaceae</taxon>
        <taxon>Bifidobacterium</taxon>
    </lineage>
</organism>
<dbReference type="Gene3D" id="2.30.40.10">
    <property type="entry name" value="Urease, subunit C, domain 1"/>
    <property type="match status" value="1"/>
</dbReference>
<name>A0A087DTL2_9BIFI</name>
<keyword evidence="3" id="KW-1185">Reference proteome</keyword>
<dbReference type="GO" id="GO:0016814">
    <property type="term" value="F:hydrolase activity, acting on carbon-nitrogen (but not peptide) bonds, in cyclic amidines"/>
    <property type="evidence" value="ECO:0007669"/>
    <property type="project" value="TreeGrafter"/>
</dbReference>
<dbReference type="SUPFAM" id="SSF51556">
    <property type="entry name" value="Metallo-dependent hydrolases"/>
    <property type="match status" value="1"/>
</dbReference>
<dbReference type="STRING" id="77635.BISU_2064"/>
<dbReference type="InterPro" id="IPR011059">
    <property type="entry name" value="Metal-dep_hydrolase_composite"/>
</dbReference>
<comment type="caution">
    <text evidence="2">The sequence shown here is derived from an EMBL/GenBank/DDBJ whole genome shotgun (WGS) entry which is preliminary data.</text>
</comment>
<dbReference type="AlphaFoldDB" id="A0A087DTL2"/>
<dbReference type="PANTHER" id="PTHR32027">
    <property type="entry name" value="CYTOSINE DEAMINASE"/>
    <property type="match status" value="1"/>
</dbReference>
<dbReference type="Gene3D" id="3.20.20.140">
    <property type="entry name" value="Metal-dependent hydrolases"/>
    <property type="match status" value="1"/>
</dbReference>
<sequence length="404" mass="43953">MSTLVLTHVRPWAGGETDVTIVDGTVATGKTSAKAGVEADTEIIDGHGRLIIPSFADVHTHLDSTRLGLPYRPQSGQTSLMGRVMNDRNNWRGAEASISDRSTYALSLMIANGVTHVRSHVQIDADCKFERLEGVLAAKAQLGKYADVQLVAFPQAGLLREPGNVDLLDEALNRGIDLVGGIDPSTMDGDSKGHLDAVFALARKHSTGIDIHIHEPGALGIYDINRVLDRVEEFGMQGKVNISHAMALESEVAGKDKTIERMGTNRVTVTNVAPSHGVLPIKQLLEHGVRVGLGMDGQRDYWHAYGNGDMLQRTWQLSFTHGWDFEEDITLALKIATWGGYGIVNPSARPIWDDETPGFAPGDPGDFLMLDANYLSEAVMDWPTVPRTLLRAGQLVDFVPRPIV</sequence>
<dbReference type="SUPFAM" id="SSF51338">
    <property type="entry name" value="Composite domain of metallo-dependent hydrolases"/>
    <property type="match status" value="1"/>
</dbReference>